<dbReference type="RefSeq" id="XP_018129463.1">
    <property type="nucleotide sequence ID" value="XM_018275896.1"/>
</dbReference>
<dbReference type="EMBL" id="KV460233">
    <property type="protein sequence ID" value="OBT95730.1"/>
    <property type="molecule type" value="Genomic_DNA"/>
</dbReference>
<dbReference type="Proteomes" id="UP000091956">
    <property type="component" value="Unassembled WGS sequence"/>
</dbReference>
<dbReference type="OrthoDB" id="3439040at2759"/>
<reference evidence="2 3" key="1">
    <citation type="submission" date="2016-03" db="EMBL/GenBank/DDBJ databases">
        <title>Comparative genomics of Pseudogymnoascus destructans, the fungus causing white-nose syndrome of bats.</title>
        <authorList>
            <person name="Palmer J.M."/>
            <person name="Drees K.P."/>
            <person name="Foster J.T."/>
            <person name="Lindner D.L."/>
        </authorList>
    </citation>
    <scope>NUCLEOTIDE SEQUENCE [LARGE SCALE GENOMIC DNA]</scope>
    <source>
        <strain evidence="2 3">UAMH 10579</strain>
    </source>
</reference>
<keyword evidence="3" id="KW-1185">Reference proteome</keyword>
<gene>
    <name evidence="2" type="ORF">VE01_06450</name>
</gene>
<organism evidence="2 3">
    <name type="scientific">Pseudogymnoascus verrucosus</name>
    <dbReference type="NCBI Taxonomy" id="342668"/>
    <lineage>
        <taxon>Eukaryota</taxon>
        <taxon>Fungi</taxon>
        <taxon>Dikarya</taxon>
        <taxon>Ascomycota</taxon>
        <taxon>Pezizomycotina</taxon>
        <taxon>Leotiomycetes</taxon>
        <taxon>Thelebolales</taxon>
        <taxon>Thelebolaceae</taxon>
        <taxon>Pseudogymnoascus</taxon>
    </lineage>
</organism>
<reference evidence="3" key="2">
    <citation type="journal article" date="2018" name="Nat. Commun.">
        <title>Extreme sensitivity to ultraviolet light in the fungal pathogen causing white-nose syndrome of bats.</title>
        <authorList>
            <person name="Palmer J.M."/>
            <person name="Drees K.P."/>
            <person name="Foster J.T."/>
            <person name="Lindner D.L."/>
        </authorList>
    </citation>
    <scope>NUCLEOTIDE SEQUENCE [LARGE SCALE GENOMIC DNA]</scope>
    <source>
        <strain evidence="3">UAMH 10579</strain>
    </source>
</reference>
<protein>
    <submittedName>
        <fullName evidence="2">Uncharacterized protein</fullName>
    </submittedName>
</protein>
<evidence type="ECO:0000313" key="3">
    <source>
        <dbReference type="Proteomes" id="UP000091956"/>
    </source>
</evidence>
<proteinExistence type="predicted"/>
<accession>A0A1B8GIR4</accession>
<feature type="region of interest" description="Disordered" evidence="1">
    <location>
        <begin position="172"/>
        <end position="261"/>
    </location>
</feature>
<evidence type="ECO:0000313" key="2">
    <source>
        <dbReference type="EMBL" id="OBT95730.1"/>
    </source>
</evidence>
<sequence length="338" mass="37657">MEAQQGQARVEQARLEPAWWEPVRQELVRRELDRLEQACQEERLIMLPTLPNNEPDSHRTLHHYHHAPSKYIHGSPHPLYPEGQYQNPRYSIPDTDSPWTGAEDSLLLEQIPYATPPGIRARYGFEILAFWPRISRQMTKESRAKNISNREYTPDSCEARYCVILSQIENPRIGNRAPDGDGGVSQIGKSDSGNGGPVNDEAVSQTEKPDNGDEGTVGNEAVSKIENPDNGNSRPDGDGGVSQIEKPEHRNRGPDSHRGVNPYGYLIPAAYQLDMPPYIGLDSQLTPTDYHSERKEANLLGKLVNVQRIRTAIGVGQLLNPEQGIGPPVPPLIAHDEP</sequence>
<dbReference type="AlphaFoldDB" id="A0A1B8GIR4"/>
<evidence type="ECO:0000256" key="1">
    <source>
        <dbReference type="SAM" id="MobiDB-lite"/>
    </source>
</evidence>
<feature type="compositionally biased region" description="Basic and acidic residues" evidence="1">
    <location>
        <begin position="245"/>
        <end position="258"/>
    </location>
</feature>
<dbReference type="GeneID" id="28839836"/>
<name>A0A1B8GIR4_9PEZI</name>